<gene>
    <name evidence="1" type="ORF">MNBD_GAMMA05-1035</name>
</gene>
<reference evidence="1" key="1">
    <citation type="submission" date="2018-06" db="EMBL/GenBank/DDBJ databases">
        <authorList>
            <person name="Zhirakovskaya E."/>
        </authorList>
    </citation>
    <scope>NUCLEOTIDE SEQUENCE</scope>
</reference>
<evidence type="ECO:0000313" key="1">
    <source>
        <dbReference type="EMBL" id="VAW51181.1"/>
    </source>
</evidence>
<dbReference type="EMBL" id="UOFE01000013">
    <property type="protein sequence ID" value="VAW51181.1"/>
    <property type="molecule type" value="Genomic_DNA"/>
</dbReference>
<evidence type="ECO:0008006" key="2">
    <source>
        <dbReference type="Google" id="ProtNLM"/>
    </source>
</evidence>
<dbReference type="AlphaFoldDB" id="A0A3B0W790"/>
<name>A0A3B0W790_9ZZZZ</name>
<protein>
    <recommendedName>
        <fullName evidence="2">Lipoprotein</fullName>
    </recommendedName>
</protein>
<proteinExistence type="predicted"/>
<dbReference type="PROSITE" id="PS51257">
    <property type="entry name" value="PROKAR_LIPOPROTEIN"/>
    <property type="match status" value="1"/>
</dbReference>
<accession>A0A3B0W790</accession>
<sequence>MNRNVLLINIYALLMLAGCSKDVIKNDRPNWIDNPDGNFVGKCATHIRGAIAQEQCAYKKGLTYLAMSKGVSVDISSRMTMKQTSTEKTGSSYGQVHAVVKMDEKNIKVSGTIIDKWHDKTADIIYVLIEEN</sequence>
<organism evidence="1">
    <name type="scientific">hydrothermal vent metagenome</name>
    <dbReference type="NCBI Taxonomy" id="652676"/>
    <lineage>
        <taxon>unclassified sequences</taxon>
        <taxon>metagenomes</taxon>
        <taxon>ecological metagenomes</taxon>
    </lineage>
</organism>